<dbReference type="AlphaFoldDB" id="A0A4S8LQF3"/>
<evidence type="ECO:0000313" key="1">
    <source>
        <dbReference type="EMBL" id="THU91390.1"/>
    </source>
</evidence>
<name>A0A4S8LQF3_DENBC</name>
<protein>
    <recommendedName>
        <fullName evidence="3">F-box domain-containing protein</fullName>
    </recommendedName>
</protein>
<dbReference type="InterPro" id="IPR036047">
    <property type="entry name" value="F-box-like_dom_sf"/>
</dbReference>
<dbReference type="InterPro" id="IPR032675">
    <property type="entry name" value="LRR_dom_sf"/>
</dbReference>
<dbReference type="EMBL" id="ML179307">
    <property type="protein sequence ID" value="THU91390.1"/>
    <property type="molecule type" value="Genomic_DNA"/>
</dbReference>
<sequence>MLHQTPDNPSSVYQALHITEILRAVIQSLDRNSQKRCTVVCKAWSEIVLDVLWYRVIALREFLSAFGNLQQTQIIGGQTKFTFVPAPKYSDWERFETKYCSRICVFQITEDSSYSEVLNTLARIRPSRPLLPNLHTLECHGLGGVGIGEMAAMFVHESITACTIRTLGDYNEATVAFLETLRARMPNLTELSLTLNSRARYDATVKTFIQGFPKLKRLTIPPFSDSSSAFVDLSELPGLECLRVVSDLGQGIINNFIPVEKKLDCFASLTTLRLFCSYQTATNFFRNQLSTLSDIEIFSIYHEQPAVIQSLLTDISKTCLRVKAISLLLKKSEVEKKDVDLTDALTIHHIRPVLSNPSITTFRIHHVRPMNLVQADAEEIAHSWPNILHLSLCPDPLFNQSAPAEPRPTLGLESLLPFARLCPFLETLGLLLNATSSAFIPADDAVDSDSLTFDNLHTLVVGVSPIERERSVATFLCHMVKSGFRVVYESEWYTADSQSTDSKRWKDVDELLPVLISVRIRSMNGMRRICNGSASATGAKTE</sequence>
<accession>A0A4S8LQF3</accession>
<dbReference type="Gene3D" id="3.80.10.10">
    <property type="entry name" value="Ribonuclease Inhibitor"/>
    <property type="match status" value="1"/>
</dbReference>
<keyword evidence="2" id="KW-1185">Reference proteome</keyword>
<dbReference type="SUPFAM" id="SSF52047">
    <property type="entry name" value="RNI-like"/>
    <property type="match status" value="1"/>
</dbReference>
<proteinExistence type="predicted"/>
<dbReference type="SUPFAM" id="SSF81383">
    <property type="entry name" value="F-box domain"/>
    <property type="match status" value="1"/>
</dbReference>
<dbReference type="OrthoDB" id="2447803at2759"/>
<dbReference type="Proteomes" id="UP000297245">
    <property type="component" value="Unassembled WGS sequence"/>
</dbReference>
<reference evidence="1 2" key="1">
    <citation type="journal article" date="2019" name="Nat. Ecol. Evol.">
        <title>Megaphylogeny resolves global patterns of mushroom evolution.</title>
        <authorList>
            <person name="Varga T."/>
            <person name="Krizsan K."/>
            <person name="Foldi C."/>
            <person name="Dima B."/>
            <person name="Sanchez-Garcia M."/>
            <person name="Sanchez-Ramirez S."/>
            <person name="Szollosi G.J."/>
            <person name="Szarkandi J.G."/>
            <person name="Papp V."/>
            <person name="Albert L."/>
            <person name="Andreopoulos W."/>
            <person name="Angelini C."/>
            <person name="Antonin V."/>
            <person name="Barry K.W."/>
            <person name="Bougher N.L."/>
            <person name="Buchanan P."/>
            <person name="Buyck B."/>
            <person name="Bense V."/>
            <person name="Catcheside P."/>
            <person name="Chovatia M."/>
            <person name="Cooper J."/>
            <person name="Damon W."/>
            <person name="Desjardin D."/>
            <person name="Finy P."/>
            <person name="Geml J."/>
            <person name="Haridas S."/>
            <person name="Hughes K."/>
            <person name="Justo A."/>
            <person name="Karasinski D."/>
            <person name="Kautmanova I."/>
            <person name="Kiss B."/>
            <person name="Kocsube S."/>
            <person name="Kotiranta H."/>
            <person name="LaButti K.M."/>
            <person name="Lechner B.E."/>
            <person name="Liimatainen K."/>
            <person name="Lipzen A."/>
            <person name="Lukacs Z."/>
            <person name="Mihaltcheva S."/>
            <person name="Morgado L.N."/>
            <person name="Niskanen T."/>
            <person name="Noordeloos M.E."/>
            <person name="Ohm R.A."/>
            <person name="Ortiz-Santana B."/>
            <person name="Ovrebo C."/>
            <person name="Racz N."/>
            <person name="Riley R."/>
            <person name="Savchenko A."/>
            <person name="Shiryaev A."/>
            <person name="Soop K."/>
            <person name="Spirin V."/>
            <person name="Szebenyi C."/>
            <person name="Tomsovsky M."/>
            <person name="Tulloss R.E."/>
            <person name="Uehling J."/>
            <person name="Grigoriev I.V."/>
            <person name="Vagvolgyi C."/>
            <person name="Papp T."/>
            <person name="Martin F.M."/>
            <person name="Miettinen O."/>
            <person name="Hibbett D.S."/>
            <person name="Nagy L.G."/>
        </authorList>
    </citation>
    <scope>NUCLEOTIDE SEQUENCE [LARGE SCALE GENOMIC DNA]</scope>
    <source>
        <strain evidence="1 2">CBS 962.96</strain>
    </source>
</reference>
<organism evidence="1 2">
    <name type="scientific">Dendrothele bispora (strain CBS 962.96)</name>
    <dbReference type="NCBI Taxonomy" id="1314807"/>
    <lineage>
        <taxon>Eukaryota</taxon>
        <taxon>Fungi</taxon>
        <taxon>Dikarya</taxon>
        <taxon>Basidiomycota</taxon>
        <taxon>Agaricomycotina</taxon>
        <taxon>Agaricomycetes</taxon>
        <taxon>Agaricomycetidae</taxon>
        <taxon>Agaricales</taxon>
        <taxon>Agaricales incertae sedis</taxon>
        <taxon>Dendrothele</taxon>
    </lineage>
</organism>
<evidence type="ECO:0008006" key="3">
    <source>
        <dbReference type="Google" id="ProtNLM"/>
    </source>
</evidence>
<gene>
    <name evidence="1" type="ORF">K435DRAFT_863453</name>
</gene>
<evidence type="ECO:0000313" key="2">
    <source>
        <dbReference type="Proteomes" id="UP000297245"/>
    </source>
</evidence>